<accession>A0A085W639</accession>
<feature type="region of interest" description="Disordered" evidence="1">
    <location>
        <begin position="168"/>
        <end position="211"/>
    </location>
</feature>
<dbReference type="Proteomes" id="UP000028725">
    <property type="component" value="Unassembled WGS sequence"/>
</dbReference>
<name>A0A085W639_9BACT</name>
<keyword evidence="2" id="KW-1133">Transmembrane helix</keyword>
<evidence type="ECO:0000313" key="4">
    <source>
        <dbReference type="Proteomes" id="UP000028725"/>
    </source>
</evidence>
<evidence type="ECO:0000256" key="2">
    <source>
        <dbReference type="SAM" id="Phobius"/>
    </source>
</evidence>
<dbReference type="EMBL" id="JMCB01000018">
    <property type="protein sequence ID" value="KFE63152.1"/>
    <property type="molecule type" value="Genomic_DNA"/>
</dbReference>
<dbReference type="PROSITE" id="PS50194">
    <property type="entry name" value="FILAMIN_REPEAT"/>
    <property type="match status" value="1"/>
</dbReference>
<evidence type="ECO:0000256" key="1">
    <source>
        <dbReference type="SAM" id="MobiDB-lite"/>
    </source>
</evidence>
<dbReference type="STRING" id="394096.DB31_2745"/>
<gene>
    <name evidence="3" type="ORF">DB31_2745</name>
</gene>
<dbReference type="InterPro" id="IPR017868">
    <property type="entry name" value="Filamin/ABP280_repeat-like"/>
</dbReference>
<sequence>MLGLSLLAGLTTAVAQPAFLKGPDRISVDRRNQVLELSWSDTEDRLQGSIQPYLPRAGEPLKVLLHVGSFDGPTFDGPVTITLREPGSPRGQVQTVKKGAVNWVTTFTPESTGLYQLDVSFRTTRLKVLHAEVEVTDPPVPRFVLWVMVGIAATVALGYGIRSVVRKDRSDEPHPVLAELAAQPSPAPPPPAAESPAEPAPEKPPETPSSL</sequence>
<protein>
    <submittedName>
        <fullName evidence="3">Uncharacterized protein</fullName>
    </submittedName>
</protein>
<keyword evidence="2" id="KW-0472">Membrane</keyword>
<proteinExistence type="predicted"/>
<keyword evidence="4" id="KW-1185">Reference proteome</keyword>
<evidence type="ECO:0000313" key="3">
    <source>
        <dbReference type="EMBL" id="KFE63152.1"/>
    </source>
</evidence>
<reference evidence="3 4" key="1">
    <citation type="submission" date="2014-04" db="EMBL/GenBank/DDBJ databases">
        <title>Genome assembly of Hyalangium minutum DSM 14724.</title>
        <authorList>
            <person name="Sharma G."/>
            <person name="Subramanian S."/>
        </authorList>
    </citation>
    <scope>NUCLEOTIDE SEQUENCE [LARGE SCALE GENOMIC DNA]</scope>
    <source>
        <strain evidence="3 4">DSM 14724</strain>
    </source>
</reference>
<organism evidence="3 4">
    <name type="scientific">Hyalangium minutum</name>
    <dbReference type="NCBI Taxonomy" id="394096"/>
    <lineage>
        <taxon>Bacteria</taxon>
        <taxon>Pseudomonadati</taxon>
        <taxon>Myxococcota</taxon>
        <taxon>Myxococcia</taxon>
        <taxon>Myxococcales</taxon>
        <taxon>Cystobacterineae</taxon>
        <taxon>Archangiaceae</taxon>
        <taxon>Hyalangium</taxon>
    </lineage>
</organism>
<dbReference type="AlphaFoldDB" id="A0A085W639"/>
<comment type="caution">
    <text evidence="3">The sequence shown here is derived from an EMBL/GenBank/DDBJ whole genome shotgun (WGS) entry which is preliminary data.</text>
</comment>
<keyword evidence="2" id="KW-0812">Transmembrane</keyword>
<feature type="transmembrane region" description="Helical" evidence="2">
    <location>
        <begin position="143"/>
        <end position="161"/>
    </location>
</feature>